<reference evidence="1 3" key="1">
    <citation type="journal article" date="2019" name="Sci. Rep.">
        <title>Orb-weaving spider Araneus ventricosus genome elucidates the spidroin gene catalogue.</title>
        <authorList>
            <person name="Kono N."/>
            <person name="Nakamura H."/>
            <person name="Ohtoshi R."/>
            <person name="Moran D.A.P."/>
            <person name="Shinohara A."/>
            <person name="Yoshida Y."/>
            <person name="Fujiwara M."/>
            <person name="Mori M."/>
            <person name="Tomita M."/>
            <person name="Arakawa K."/>
        </authorList>
    </citation>
    <scope>NUCLEOTIDE SEQUENCE [LARGE SCALE GENOMIC DNA]</scope>
</reference>
<name>A0A4Y2N0K0_ARAVE</name>
<comment type="caution">
    <text evidence="1">The sequence shown here is derived from an EMBL/GenBank/DDBJ whole genome shotgun (WGS) entry which is preliminary data.</text>
</comment>
<proteinExistence type="predicted"/>
<dbReference type="EMBL" id="BGPR01206972">
    <property type="protein sequence ID" value="GBN32493.1"/>
    <property type="molecule type" value="Genomic_DNA"/>
</dbReference>
<evidence type="ECO:0000313" key="1">
    <source>
        <dbReference type="EMBL" id="GBN32493.1"/>
    </source>
</evidence>
<dbReference type="OrthoDB" id="6469036at2759"/>
<organism evidence="1 3">
    <name type="scientific">Araneus ventricosus</name>
    <name type="common">Orbweaver spider</name>
    <name type="synonym">Epeira ventricosa</name>
    <dbReference type="NCBI Taxonomy" id="182803"/>
    <lineage>
        <taxon>Eukaryota</taxon>
        <taxon>Metazoa</taxon>
        <taxon>Ecdysozoa</taxon>
        <taxon>Arthropoda</taxon>
        <taxon>Chelicerata</taxon>
        <taxon>Arachnida</taxon>
        <taxon>Araneae</taxon>
        <taxon>Araneomorphae</taxon>
        <taxon>Entelegynae</taxon>
        <taxon>Araneoidea</taxon>
        <taxon>Araneidae</taxon>
        <taxon>Araneus</taxon>
    </lineage>
</organism>
<keyword evidence="3" id="KW-1185">Reference proteome</keyword>
<dbReference type="AlphaFoldDB" id="A0A4Y2N0K0"/>
<accession>A0A4Y2N0K0</accession>
<dbReference type="EMBL" id="BGPR01207014">
    <property type="protein sequence ID" value="GBN32601.1"/>
    <property type="molecule type" value="Genomic_DNA"/>
</dbReference>
<protein>
    <submittedName>
        <fullName evidence="1">Uncharacterized protein</fullName>
    </submittedName>
</protein>
<evidence type="ECO:0000313" key="2">
    <source>
        <dbReference type="EMBL" id="GBN32601.1"/>
    </source>
</evidence>
<sequence>MSSKTFVASSFQLIVSYCSSPLFARFEGSTGKLNENALRGFLWNTELHSLQQRLWEAVSIGFYLSPKIFK</sequence>
<feature type="non-terminal residue" evidence="1">
    <location>
        <position position="70"/>
    </location>
</feature>
<gene>
    <name evidence="2" type="ORF">AVEN_160706_1</name>
    <name evidence="1" type="ORF">AVEN_266850_1</name>
</gene>
<evidence type="ECO:0000313" key="3">
    <source>
        <dbReference type="Proteomes" id="UP000499080"/>
    </source>
</evidence>
<dbReference type="Proteomes" id="UP000499080">
    <property type="component" value="Unassembled WGS sequence"/>
</dbReference>